<dbReference type="Proteomes" id="UP000198847">
    <property type="component" value="Unassembled WGS sequence"/>
</dbReference>
<protein>
    <submittedName>
        <fullName evidence="2">Uncharacterized conserved protein, contains tandem ACT domains</fullName>
    </submittedName>
</protein>
<keyword evidence="3" id="KW-1185">Reference proteome</keyword>
<name>A0A1H8X1U6_9FIRM</name>
<dbReference type="STRING" id="112903.SAMN04490178_11979"/>
<dbReference type="CDD" id="cd04908">
    <property type="entry name" value="ACT_Bt0572_1"/>
    <property type="match status" value="1"/>
</dbReference>
<organism evidence="2 3">
    <name type="scientific">Propionispora vibrioides</name>
    <dbReference type="NCBI Taxonomy" id="112903"/>
    <lineage>
        <taxon>Bacteria</taxon>
        <taxon>Bacillati</taxon>
        <taxon>Bacillota</taxon>
        <taxon>Negativicutes</taxon>
        <taxon>Selenomonadales</taxon>
        <taxon>Sporomusaceae</taxon>
        <taxon>Propionispora</taxon>
    </lineage>
</organism>
<reference evidence="2 3" key="1">
    <citation type="submission" date="2016-10" db="EMBL/GenBank/DDBJ databases">
        <authorList>
            <person name="de Groot N.N."/>
        </authorList>
    </citation>
    <scope>NUCLEOTIDE SEQUENCE [LARGE SCALE GENOMIC DNA]</scope>
    <source>
        <strain evidence="2 3">DSM 13305</strain>
    </source>
</reference>
<dbReference type="InterPro" id="IPR045739">
    <property type="entry name" value="ACT_dom_pair"/>
</dbReference>
<dbReference type="AlphaFoldDB" id="A0A1H8X1U6"/>
<dbReference type="SUPFAM" id="SSF55021">
    <property type="entry name" value="ACT-like"/>
    <property type="match status" value="2"/>
</dbReference>
<dbReference type="RefSeq" id="WP_177173610.1">
    <property type="nucleotide sequence ID" value="NZ_FODY01000019.1"/>
</dbReference>
<dbReference type="InterPro" id="IPR002912">
    <property type="entry name" value="ACT_dom"/>
</dbReference>
<dbReference type="PROSITE" id="PS51671">
    <property type="entry name" value="ACT"/>
    <property type="match status" value="1"/>
</dbReference>
<evidence type="ECO:0000313" key="2">
    <source>
        <dbReference type="EMBL" id="SEP33836.1"/>
    </source>
</evidence>
<dbReference type="Gene3D" id="3.30.2130.10">
    <property type="entry name" value="VC0802-like"/>
    <property type="match status" value="1"/>
</dbReference>
<gene>
    <name evidence="2" type="ORF">SAMN04490178_11979</name>
</gene>
<evidence type="ECO:0000259" key="1">
    <source>
        <dbReference type="PROSITE" id="PS51671"/>
    </source>
</evidence>
<feature type="domain" description="ACT" evidence="1">
    <location>
        <begin position="5"/>
        <end position="79"/>
    </location>
</feature>
<accession>A0A1H8X1U6</accession>
<evidence type="ECO:0000313" key="3">
    <source>
        <dbReference type="Proteomes" id="UP000198847"/>
    </source>
</evidence>
<proteinExistence type="predicted"/>
<sequence>MIIQQVSVFLENQPGTLIGVLTVLKENGVNIRALSLADTADFGILRLIVDDPQALTEILRKAGLTAKLTAVLAVTVKDRPGDLAEQIEKLAEASINIEYMYAFAAVNDKDAHVALKVDDVVKAEQILG</sequence>
<dbReference type="PANTHER" id="PTHR40099:SF1">
    <property type="entry name" value="ACETOLACTATE SYNTHASE, SMALL SUBUNIT"/>
    <property type="match status" value="1"/>
</dbReference>
<dbReference type="Pfam" id="PF19571">
    <property type="entry name" value="ACT_8"/>
    <property type="match status" value="1"/>
</dbReference>
<dbReference type="InterPro" id="IPR045865">
    <property type="entry name" value="ACT-like_dom_sf"/>
</dbReference>
<dbReference type="PANTHER" id="PTHR40099">
    <property type="entry name" value="ACETOLACTATE SYNTHASE, SMALL SUBUNIT"/>
    <property type="match status" value="1"/>
</dbReference>
<dbReference type="EMBL" id="FODY01000019">
    <property type="protein sequence ID" value="SEP33836.1"/>
    <property type="molecule type" value="Genomic_DNA"/>
</dbReference>